<dbReference type="AlphaFoldDB" id="A0A2T4BZT3"/>
<sequence>MAWRRGTGGRGEEEVLEGEREGLKSGVCVVVYACVGSGKHTQPVTAGQERVCLLPARVVGRRHPRRRWPVASVPGSTGSTSSDWMCLLDCTAPPSTRRLWFGVLTTSSTTSPVWLMDAGHTLGIEFQPHASRRLRRRALTSCEAPSGPSGLQQPVWCLSRAHSGHRRNPKSLSGDP</sequence>
<proteinExistence type="predicted"/>
<reference evidence="1 2" key="1">
    <citation type="submission" date="2016-07" db="EMBL/GenBank/DDBJ databases">
        <title>Multiple horizontal gene transfer events from other fungi enriched the ability of initially mycotrophic Trichoderma (Ascomycota) to feed on dead plant biomass.</title>
        <authorList>
            <consortium name="DOE Joint Genome Institute"/>
            <person name="Aerts A."/>
            <person name="Atanasova L."/>
            <person name="Chenthamara K."/>
            <person name="Zhang J."/>
            <person name="Grujic M."/>
            <person name="Henrissat B."/>
            <person name="Kuo A."/>
            <person name="Salamov A."/>
            <person name="Lipzen A."/>
            <person name="Labutti K."/>
            <person name="Barry K."/>
            <person name="Miao Y."/>
            <person name="Rahimi M.J."/>
            <person name="Shen Q."/>
            <person name="Grigoriev I.V."/>
            <person name="Kubicek C.P."/>
            <person name="Druzhinina I.S."/>
        </authorList>
    </citation>
    <scope>NUCLEOTIDE SEQUENCE [LARGE SCALE GENOMIC DNA]</scope>
    <source>
        <strain evidence="1 2">ATCC 18648</strain>
    </source>
</reference>
<evidence type="ECO:0000313" key="2">
    <source>
        <dbReference type="Proteomes" id="UP000240760"/>
    </source>
</evidence>
<dbReference type="EMBL" id="KZ679135">
    <property type="protein sequence ID" value="PTB74842.1"/>
    <property type="molecule type" value="Genomic_DNA"/>
</dbReference>
<dbReference type="Proteomes" id="UP000240760">
    <property type="component" value="Unassembled WGS sequence"/>
</dbReference>
<gene>
    <name evidence="1" type="ORF">M440DRAFT_1036130</name>
</gene>
<evidence type="ECO:0000313" key="1">
    <source>
        <dbReference type="EMBL" id="PTB74842.1"/>
    </source>
</evidence>
<protein>
    <submittedName>
        <fullName evidence="1">Uncharacterized protein</fullName>
    </submittedName>
</protein>
<name>A0A2T4BZT3_TRILO</name>
<keyword evidence="2" id="KW-1185">Reference proteome</keyword>
<accession>A0A2T4BZT3</accession>
<organism evidence="1 2">
    <name type="scientific">Trichoderma longibrachiatum ATCC 18648</name>
    <dbReference type="NCBI Taxonomy" id="983965"/>
    <lineage>
        <taxon>Eukaryota</taxon>
        <taxon>Fungi</taxon>
        <taxon>Dikarya</taxon>
        <taxon>Ascomycota</taxon>
        <taxon>Pezizomycotina</taxon>
        <taxon>Sordariomycetes</taxon>
        <taxon>Hypocreomycetidae</taxon>
        <taxon>Hypocreales</taxon>
        <taxon>Hypocreaceae</taxon>
        <taxon>Trichoderma</taxon>
    </lineage>
</organism>